<feature type="chain" id="PRO_5030538977" description="Lipoprotein" evidence="2">
    <location>
        <begin position="27"/>
        <end position="134"/>
    </location>
</feature>
<reference evidence="3 4" key="1">
    <citation type="submission" date="2020-05" db="EMBL/GenBank/DDBJ databases">
        <title>Bremerella alba sp. nov., a novel planctomycete isolated from the surface of the macroalga Fucus spiralis.</title>
        <authorList>
            <person name="Godinho O."/>
            <person name="Botelho R."/>
            <person name="Albuquerque L."/>
            <person name="Wiegand S."/>
            <person name="Da Costa M.S."/>
            <person name="Lobo-Da-Cunha A."/>
            <person name="Jogler C."/>
            <person name="Lage O.M."/>
        </authorList>
    </citation>
    <scope>NUCLEOTIDE SEQUENCE [LARGE SCALE GENOMIC DNA]</scope>
    <source>
        <strain evidence="3 4">FF15</strain>
    </source>
</reference>
<keyword evidence="2" id="KW-0732">Signal</keyword>
<feature type="signal peptide" evidence="2">
    <location>
        <begin position="1"/>
        <end position="26"/>
    </location>
</feature>
<accession>A0A7V9A6V7</accession>
<protein>
    <recommendedName>
        <fullName evidence="5">Lipoprotein</fullName>
    </recommendedName>
</protein>
<evidence type="ECO:0000256" key="2">
    <source>
        <dbReference type="SAM" id="SignalP"/>
    </source>
</evidence>
<dbReference type="RefSeq" id="WP_207396138.1">
    <property type="nucleotide sequence ID" value="NZ_JABRWO010000004.1"/>
</dbReference>
<sequence>MKYAPIKIAAVLALGILGCNSQNSSIAPVTATVTHSGTSVTEGVITFMPEKGGKPGSGKINSDGTVTWTTYTEGDGLTKGPGKLTFTPPPIPIPENLKPGDSLPKHKLADLAPEEPSITVNDGSNTLTVELVKK</sequence>
<dbReference type="EMBL" id="JABRWO010000004">
    <property type="protein sequence ID" value="MBA2114683.1"/>
    <property type="molecule type" value="Genomic_DNA"/>
</dbReference>
<dbReference type="Proteomes" id="UP000551616">
    <property type="component" value="Unassembled WGS sequence"/>
</dbReference>
<organism evidence="3 4">
    <name type="scientific">Bremerella alba</name>
    <dbReference type="NCBI Taxonomy" id="980252"/>
    <lineage>
        <taxon>Bacteria</taxon>
        <taxon>Pseudomonadati</taxon>
        <taxon>Planctomycetota</taxon>
        <taxon>Planctomycetia</taxon>
        <taxon>Pirellulales</taxon>
        <taxon>Pirellulaceae</taxon>
        <taxon>Bremerella</taxon>
    </lineage>
</organism>
<gene>
    <name evidence="3" type="ORF">HOV93_18490</name>
</gene>
<evidence type="ECO:0000313" key="3">
    <source>
        <dbReference type="EMBL" id="MBA2114683.1"/>
    </source>
</evidence>
<feature type="compositionally biased region" description="Polar residues" evidence="1">
    <location>
        <begin position="118"/>
        <end position="128"/>
    </location>
</feature>
<feature type="region of interest" description="Disordered" evidence="1">
    <location>
        <begin position="114"/>
        <end position="134"/>
    </location>
</feature>
<comment type="caution">
    <text evidence="3">The sequence shown here is derived from an EMBL/GenBank/DDBJ whole genome shotgun (WGS) entry which is preliminary data.</text>
</comment>
<name>A0A7V9A6V7_9BACT</name>
<dbReference type="AlphaFoldDB" id="A0A7V9A6V7"/>
<proteinExistence type="predicted"/>
<keyword evidence="4" id="KW-1185">Reference proteome</keyword>
<evidence type="ECO:0000313" key="4">
    <source>
        <dbReference type="Proteomes" id="UP000551616"/>
    </source>
</evidence>
<dbReference type="PROSITE" id="PS51257">
    <property type="entry name" value="PROKAR_LIPOPROTEIN"/>
    <property type="match status" value="1"/>
</dbReference>
<evidence type="ECO:0008006" key="5">
    <source>
        <dbReference type="Google" id="ProtNLM"/>
    </source>
</evidence>
<evidence type="ECO:0000256" key="1">
    <source>
        <dbReference type="SAM" id="MobiDB-lite"/>
    </source>
</evidence>